<comment type="caution">
    <text evidence="1">The sequence shown here is derived from an EMBL/GenBank/DDBJ whole genome shotgun (WGS) entry which is preliminary data.</text>
</comment>
<keyword evidence="4" id="KW-1185">Reference proteome</keyword>
<evidence type="ECO:0000313" key="4">
    <source>
        <dbReference type="Proteomes" id="UP001341297"/>
    </source>
</evidence>
<organism evidence="1 3">
    <name type="scientific">Bacillus glycinifermentans</name>
    <dbReference type="NCBI Taxonomy" id="1664069"/>
    <lineage>
        <taxon>Bacteria</taxon>
        <taxon>Bacillati</taxon>
        <taxon>Bacillota</taxon>
        <taxon>Bacilli</taxon>
        <taxon>Bacillales</taxon>
        <taxon>Bacillaceae</taxon>
        <taxon>Bacillus</taxon>
    </lineage>
</organism>
<dbReference type="Proteomes" id="UP001341297">
    <property type="component" value="Unassembled WGS sequence"/>
</dbReference>
<protein>
    <submittedName>
        <fullName evidence="1">Uncharacterized protein</fullName>
    </submittedName>
</protein>
<gene>
    <name evidence="1" type="ORF">AB447_200165</name>
    <name evidence="2" type="ORF">P8828_06815</name>
</gene>
<accession>A0A0J6HTL2</accession>
<dbReference type="PATRIC" id="fig|1664069.3.peg.2353"/>
<dbReference type="RefSeq" id="WP_048352821.1">
    <property type="nucleotide sequence ID" value="NZ_CP023481.1"/>
</dbReference>
<dbReference type="EMBL" id="JARRTL010000007">
    <property type="protein sequence ID" value="MEC0484562.1"/>
    <property type="molecule type" value="Genomic_DNA"/>
</dbReference>
<evidence type="ECO:0000313" key="2">
    <source>
        <dbReference type="EMBL" id="MEC0484562.1"/>
    </source>
</evidence>
<proteinExistence type="predicted"/>
<dbReference type="Proteomes" id="UP000036168">
    <property type="component" value="Unassembled WGS sequence"/>
</dbReference>
<reference evidence="1" key="2">
    <citation type="submission" date="2015-10" db="EMBL/GenBank/DDBJ databases">
        <authorList>
            <person name="Gilbert D.G."/>
        </authorList>
    </citation>
    <scope>NUCLEOTIDE SEQUENCE</scope>
    <source>
        <strain evidence="1">GO-13</strain>
    </source>
</reference>
<sequence length="95" mass="11375">MTLIEEFNYHLKKFEDHREPVTLALAQVIQRAMDENLVEEYQEFYDWFIRCFYDEGKPKEVFMFPLIDEGPILYGGKPRVIIFRGSHISNVPVIY</sequence>
<dbReference type="AlphaFoldDB" id="A0A0J6HTL2"/>
<dbReference type="OrthoDB" id="9934238at2"/>
<evidence type="ECO:0000313" key="3">
    <source>
        <dbReference type="Proteomes" id="UP000036168"/>
    </source>
</evidence>
<dbReference type="EMBL" id="LECW02000001">
    <property type="protein sequence ID" value="KRT95569.1"/>
    <property type="molecule type" value="Genomic_DNA"/>
</dbReference>
<reference evidence="1 3" key="1">
    <citation type="journal article" date="2015" name="Int. J. Syst. Evol. Microbiol.">
        <title>Bacillus glycinifermentans sp. nov., isolated from fermented soybean paste.</title>
        <authorList>
            <person name="Kim S.J."/>
            <person name="Dunlap C.A."/>
            <person name="Kwon S.W."/>
            <person name="Rooney A.P."/>
        </authorList>
    </citation>
    <scope>NUCLEOTIDE SEQUENCE [LARGE SCALE GENOMIC DNA]</scope>
    <source>
        <strain evidence="1 3">GO-13</strain>
    </source>
</reference>
<evidence type="ECO:0000313" key="1">
    <source>
        <dbReference type="EMBL" id="KRT95569.1"/>
    </source>
</evidence>
<reference evidence="2 4" key="3">
    <citation type="submission" date="2023-03" db="EMBL/GenBank/DDBJ databases">
        <title>Agriculturally important microbes genome sequencing.</title>
        <authorList>
            <person name="Dunlap C."/>
        </authorList>
    </citation>
    <scope>NUCLEOTIDE SEQUENCE [LARGE SCALE GENOMIC DNA]</scope>
    <source>
        <strain evidence="2 4">CBP-3203</strain>
    </source>
</reference>
<accession>A0A0J6HWM0</accession>
<name>A0A0J6HTL2_9BACI</name>